<dbReference type="RefSeq" id="WP_111612340.1">
    <property type="nucleotide sequence ID" value="NZ_QLLK01000008.1"/>
</dbReference>
<proteinExistence type="predicted"/>
<comment type="caution">
    <text evidence="2">The sequence shown here is derived from an EMBL/GenBank/DDBJ whole genome shotgun (WGS) entry which is preliminary data.</text>
</comment>
<feature type="signal peptide" evidence="1">
    <location>
        <begin position="1"/>
        <end position="19"/>
    </location>
</feature>
<reference evidence="2 3" key="1">
    <citation type="submission" date="2018-06" db="EMBL/GenBank/DDBJ databases">
        <title>Genomic Encyclopedia of Archaeal and Bacterial Type Strains, Phase II (KMG-II): from individual species to whole genera.</title>
        <authorList>
            <person name="Goeker M."/>
        </authorList>
    </citation>
    <scope>NUCLEOTIDE SEQUENCE [LARGE SCALE GENOMIC DNA]</scope>
    <source>
        <strain evidence="2 3">DSM 23446</strain>
    </source>
</reference>
<organism evidence="2 3">
    <name type="scientific">Algoriphagus yeomjeoni</name>
    <dbReference type="NCBI Taxonomy" id="291403"/>
    <lineage>
        <taxon>Bacteria</taxon>
        <taxon>Pseudomonadati</taxon>
        <taxon>Bacteroidota</taxon>
        <taxon>Cytophagia</taxon>
        <taxon>Cytophagales</taxon>
        <taxon>Cyclobacteriaceae</taxon>
        <taxon>Algoriphagus</taxon>
    </lineage>
</organism>
<dbReference type="Proteomes" id="UP000249610">
    <property type="component" value="Unassembled WGS sequence"/>
</dbReference>
<evidence type="ECO:0000313" key="3">
    <source>
        <dbReference type="Proteomes" id="UP000249610"/>
    </source>
</evidence>
<gene>
    <name evidence="2" type="ORF">LV83_03012</name>
</gene>
<name>A0A327PA99_9BACT</name>
<dbReference type="EMBL" id="QLLK01000008">
    <property type="protein sequence ID" value="RAI88094.1"/>
    <property type="molecule type" value="Genomic_DNA"/>
</dbReference>
<feature type="chain" id="PRO_5016441646" description="TerB family tellurite resistance protein" evidence="1">
    <location>
        <begin position="20"/>
        <end position="215"/>
    </location>
</feature>
<evidence type="ECO:0000313" key="2">
    <source>
        <dbReference type="EMBL" id="RAI88094.1"/>
    </source>
</evidence>
<keyword evidence="3" id="KW-1185">Reference proteome</keyword>
<keyword evidence="1" id="KW-0732">Signal</keyword>
<protein>
    <recommendedName>
        <fullName evidence="4">TerB family tellurite resistance protein</fullName>
    </recommendedName>
</protein>
<sequence>MKKLLIFLYLIAAALPVSAQNFQEWFQQKQTNKKYLAEQIIALQSYRTVLKEGYEVSQQGLSLVSTITNGDFDQHKDHFQSFSKVSSKVKKHPDTQHIIGLASTIQRVSRQYQKQLNSLNQLNISEENVVSHVFLNIQKETGQLLTELQALLQNGELSLSDSERIIRLEQLLLYTQIIYSYTMRFGQEAIQLSSLREQELNGISQARNFHTLDQL</sequence>
<dbReference type="AlphaFoldDB" id="A0A327PA99"/>
<evidence type="ECO:0008006" key="4">
    <source>
        <dbReference type="Google" id="ProtNLM"/>
    </source>
</evidence>
<evidence type="ECO:0000256" key="1">
    <source>
        <dbReference type="SAM" id="SignalP"/>
    </source>
</evidence>
<accession>A0A327PA99</accession>
<dbReference type="OrthoDB" id="673795at2"/>